<dbReference type="Proteomes" id="UP000652720">
    <property type="component" value="Unassembled WGS sequence"/>
</dbReference>
<reference evidence="2" key="1">
    <citation type="journal article" date="2014" name="Int. J. Syst. Evol. Microbiol.">
        <title>Complete genome of a new Firmicutes species belonging to the dominant human colonic microbiota ('Ruminococcus bicirculans') reveals two chromosomes and a selective capacity to utilize plant glucans.</title>
        <authorList>
            <consortium name="NISC Comparative Sequencing Program"/>
            <person name="Wegmann U."/>
            <person name="Louis P."/>
            <person name="Goesmann A."/>
            <person name="Henrissat B."/>
            <person name="Duncan S.H."/>
            <person name="Flint H.J."/>
        </authorList>
    </citation>
    <scope>NUCLEOTIDE SEQUENCE</scope>
    <source>
        <strain evidence="2">CGMCC 1.8884</strain>
    </source>
</reference>
<dbReference type="GeneID" id="59164571"/>
<protein>
    <submittedName>
        <fullName evidence="1">Uncharacterized protein</fullName>
    </submittedName>
</protein>
<dbReference type="RefSeq" id="WP_017869196.1">
    <property type="nucleotide sequence ID" value="NZ_BMLZ01000003.1"/>
</dbReference>
<reference evidence="1" key="2">
    <citation type="journal article" date="2014" name="Int. J. Syst. Evol. Microbiol.">
        <title>Complete genome sequence of Corynebacterium casei LMG S-19264T (=DSM 44701T), isolated from a smear-ripened cheese.</title>
        <authorList>
            <consortium name="US DOE Joint Genome Institute (JGI-PGF)"/>
            <person name="Walter F."/>
            <person name="Albersmeier A."/>
            <person name="Kalinowski J."/>
            <person name="Ruckert C."/>
        </authorList>
    </citation>
    <scope>NUCLEOTIDE SEQUENCE</scope>
    <source>
        <strain evidence="1">CGMCC 1.8885</strain>
    </source>
</reference>
<dbReference type="Proteomes" id="UP000630135">
    <property type="component" value="Unassembled WGS sequence"/>
</dbReference>
<name>A0AAV4K142_9DEIO</name>
<reference evidence="3" key="3">
    <citation type="journal article" date="2019" name="Int. J. Syst. Evol. Microbiol.">
        <title>The Global Catalogue of Microorganisms (GCM) 10K type strain sequencing project: providing services to taxonomists for standard genome sequencing and annotation.</title>
        <authorList>
            <consortium name="The Broad Institute Genomics Platform"/>
            <consortium name="The Broad Institute Genome Sequencing Center for Infectious Disease"/>
            <person name="Wu L."/>
            <person name="Ma J."/>
        </authorList>
    </citation>
    <scope>NUCLEOTIDE SEQUENCE [LARGE SCALE GENOMIC DNA]</scope>
    <source>
        <strain evidence="3">CGMCC 1.8884</strain>
    </source>
</reference>
<comment type="caution">
    <text evidence="1">The sequence shown here is derived from an EMBL/GenBank/DDBJ whole genome shotgun (WGS) entry which is preliminary data.</text>
</comment>
<keyword evidence="3" id="KW-1185">Reference proteome</keyword>
<reference evidence="1" key="4">
    <citation type="submission" date="2023-08" db="EMBL/GenBank/DDBJ databases">
        <authorList>
            <person name="Sun Q."/>
            <person name="Zhou Y."/>
        </authorList>
    </citation>
    <scope>NUCLEOTIDE SEQUENCE</scope>
    <source>
        <strain evidence="2">CGMCC 1.8884</strain>
        <strain evidence="1">CGMCC 1.8885</strain>
    </source>
</reference>
<proteinExistence type="predicted"/>
<dbReference type="EMBL" id="BMLZ01000003">
    <property type="protein sequence ID" value="GGP28704.1"/>
    <property type="molecule type" value="Genomic_DNA"/>
</dbReference>
<evidence type="ECO:0000313" key="4">
    <source>
        <dbReference type="Proteomes" id="UP000652720"/>
    </source>
</evidence>
<gene>
    <name evidence="2" type="ORF">GCM10008021_03550</name>
    <name evidence="1" type="ORF">GCM10010914_06880</name>
</gene>
<dbReference type="AlphaFoldDB" id="A0AAV4K142"/>
<accession>A0AAV4K142</accession>
<sequence>MSLTDDPEFRAYRAEAQATVREYQGVMFRHQGEFTLGPHRWPCRFSVQDPAKAKPDELARLQAFAGTRGLVYTDLRLLKTHPDDDLPFPGATLPWDDGTLEVLDWSQESDFTGLRVGTCVLRRP</sequence>
<evidence type="ECO:0000313" key="3">
    <source>
        <dbReference type="Proteomes" id="UP000630135"/>
    </source>
</evidence>
<evidence type="ECO:0000313" key="2">
    <source>
        <dbReference type="EMBL" id="GGP28704.1"/>
    </source>
</evidence>
<organism evidence="1 4">
    <name type="scientific">Deinococcus wulumuqiensis</name>
    <dbReference type="NCBI Taxonomy" id="980427"/>
    <lineage>
        <taxon>Bacteria</taxon>
        <taxon>Thermotogati</taxon>
        <taxon>Deinococcota</taxon>
        <taxon>Deinococci</taxon>
        <taxon>Deinococcales</taxon>
        <taxon>Deinococcaceae</taxon>
        <taxon>Deinococcus</taxon>
    </lineage>
</organism>
<evidence type="ECO:0000313" key="1">
    <source>
        <dbReference type="EMBL" id="GGI75290.1"/>
    </source>
</evidence>
<dbReference type="EMBL" id="BMMA01000004">
    <property type="protein sequence ID" value="GGI75290.1"/>
    <property type="molecule type" value="Genomic_DNA"/>
</dbReference>